<dbReference type="EMBL" id="JAPQYE010000011">
    <property type="protein sequence ID" value="MCZ0730732.1"/>
    <property type="molecule type" value="Genomic_DNA"/>
</dbReference>
<keyword evidence="2" id="KW-1185">Reference proteome</keyword>
<dbReference type="Proteomes" id="UP001084650">
    <property type="component" value="Unassembled WGS sequence"/>
</dbReference>
<organism evidence="1 2">
    <name type="scientific">Mycolicibacterium iranicum</name>
    <name type="common">Mycobacterium iranicum</name>
    <dbReference type="NCBI Taxonomy" id="912594"/>
    <lineage>
        <taxon>Bacteria</taxon>
        <taxon>Bacillati</taxon>
        <taxon>Actinomycetota</taxon>
        <taxon>Actinomycetes</taxon>
        <taxon>Mycobacteriales</taxon>
        <taxon>Mycobacteriaceae</taxon>
        <taxon>Mycolicibacterium</taxon>
    </lineage>
</organism>
<evidence type="ECO:0000313" key="2">
    <source>
        <dbReference type="Proteomes" id="UP001084650"/>
    </source>
</evidence>
<name>A0ABT4HKJ2_MYCIR</name>
<gene>
    <name evidence="1" type="ORF">OY187_22015</name>
</gene>
<sequence length="118" mass="12575">MHLYAGTGDGPLFNAGSVPAESVESLAVLIAGQPKRSLLDSLDCDPKRDNDIRAGWAARGLVAYAQHLGGAKLNEDIGVALTDLLGDLRHLCDALGVDWDAAVSRSEYDHYCEVRGIL</sequence>
<accession>A0ABT4HKJ2</accession>
<proteinExistence type="predicted"/>
<protein>
    <submittedName>
        <fullName evidence="1">Uncharacterized protein</fullName>
    </submittedName>
</protein>
<evidence type="ECO:0000313" key="1">
    <source>
        <dbReference type="EMBL" id="MCZ0730732.1"/>
    </source>
</evidence>
<comment type="caution">
    <text evidence="1">The sequence shown here is derived from an EMBL/GenBank/DDBJ whole genome shotgun (WGS) entry which is preliminary data.</text>
</comment>
<dbReference type="RefSeq" id="WP_011896157.1">
    <property type="nucleotide sequence ID" value="NZ_JAPQYE010000011.1"/>
</dbReference>
<reference evidence="1" key="1">
    <citation type="submission" date="2022-12" db="EMBL/GenBank/DDBJ databases">
        <title>Whole genome sequence of Mycolicibacterium iranicum strain SBH312.</title>
        <authorList>
            <person name="Jani J."/>
            <person name="Arifin Mustapha Z."/>
            <person name="Ahmed K."/>
            <person name="Kai Ling C."/>
        </authorList>
    </citation>
    <scope>NUCLEOTIDE SEQUENCE</scope>
    <source>
        <strain evidence="1">SBH312</strain>
    </source>
</reference>